<reference evidence="1" key="1">
    <citation type="submission" date="2019-04" db="EMBL/GenBank/DDBJ databases">
        <title>Evolution of Biomass-Degrading Anaerobic Consortia Revealed by Metagenomics.</title>
        <authorList>
            <person name="Peng X."/>
        </authorList>
    </citation>
    <scope>NUCLEOTIDE SEQUENCE</scope>
    <source>
        <strain evidence="1">SIG240</strain>
    </source>
</reference>
<evidence type="ECO:0000313" key="1">
    <source>
        <dbReference type="EMBL" id="MBE6091937.1"/>
    </source>
</evidence>
<dbReference type="Proteomes" id="UP000761380">
    <property type="component" value="Unassembled WGS sequence"/>
</dbReference>
<accession>A0A927WHF4</accession>
<organism evidence="1 2">
    <name type="scientific">Selenomonas ruminantium</name>
    <dbReference type="NCBI Taxonomy" id="971"/>
    <lineage>
        <taxon>Bacteria</taxon>
        <taxon>Bacillati</taxon>
        <taxon>Bacillota</taxon>
        <taxon>Negativicutes</taxon>
        <taxon>Selenomonadales</taxon>
        <taxon>Selenomonadaceae</taxon>
        <taxon>Selenomonas</taxon>
    </lineage>
</organism>
<gene>
    <name evidence="1" type="ORF">E7201_01980</name>
</gene>
<protein>
    <submittedName>
        <fullName evidence="1">DUF3310 domain-containing protein</fullName>
    </submittedName>
</protein>
<dbReference type="Pfam" id="PF11753">
    <property type="entry name" value="DUF3310"/>
    <property type="match status" value="1"/>
</dbReference>
<proteinExistence type="predicted"/>
<dbReference type="InterPro" id="IPR021739">
    <property type="entry name" value="SaV-like"/>
</dbReference>
<dbReference type="EMBL" id="SVBY01000008">
    <property type="protein sequence ID" value="MBE6091937.1"/>
    <property type="molecule type" value="Genomic_DNA"/>
</dbReference>
<name>A0A927WHF4_SELRU</name>
<comment type="caution">
    <text evidence="1">The sequence shown here is derived from an EMBL/GenBank/DDBJ whole genome shotgun (WGS) entry which is preliminary data.</text>
</comment>
<sequence length="122" mass="13747">MSKGQAPKTTGEIIKYLLACRINGENPFVTYTMMDTMIESLMEAERIARGNKGVGIHPEYYRYRGGDVYDIAAHFELDFPTGNALKYLLRAGHKDPGKKKEDLVKAMTCIQRAIELMESGKQ</sequence>
<dbReference type="AlphaFoldDB" id="A0A927WHF4"/>
<evidence type="ECO:0000313" key="2">
    <source>
        <dbReference type="Proteomes" id="UP000761380"/>
    </source>
</evidence>